<dbReference type="Proteomes" id="UP000323597">
    <property type="component" value="Chromosome D10"/>
</dbReference>
<keyword evidence="2" id="KW-1185">Reference proteome</keyword>
<gene>
    <name evidence="1" type="ORF">E1A91_D10G095200v1</name>
</gene>
<protein>
    <submittedName>
        <fullName evidence="1">Uncharacterized protein</fullName>
    </submittedName>
</protein>
<proteinExistence type="predicted"/>
<reference evidence="1 2" key="1">
    <citation type="submission" date="2019-07" db="EMBL/GenBank/DDBJ databases">
        <title>WGS assembly of Gossypium mustelinum.</title>
        <authorList>
            <person name="Chen Z.J."/>
            <person name="Sreedasyam A."/>
            <person name="Ando A."/>
            <person name="Song Q."/>
            <person name="De L."/>
            <person name="Hulse-Kemp A."/>
            <person name="Ding M."/>
            <person name="Ye W."/>
            <person name="Kirkbride R."/>
            <person name="Jenkins J."/>
            <person name="Plott C."/>
            <person name="Lovell J."/>
            <person name="Lin Y.-M."/>
            <person name="Vaughn R."/>
            <person name="Liu B."/>
            <person name="Li W."/>
            <person name="Simpson S."/>
            <person name="Scheffler B."/>
            <person name="Saski C."/>
            <person name="Grover C."/>
            <person name="Hu G."/>
            <person name="Conover J."/>
            <person name="Carlson J."/>
            <person name="Shu S."/>
            <person name="Boston L."/>
            <person name="Williams M."/>
            <person name="Peterson D."/>
            <person name="Mcgee K."/>
            <person name="Jones D."/>
            <person name="Wendel J."/>
            <person name="Stelly D."/>
            <person name="Grimwood J."/>
            <person name="Schmutz J."/>
        </authorList>
    </citation>
    <scope>NUCLEOTIDE SEQUENCE [LARGE SCALE GENOMIC DNA]</scope>
    <source>
        <strain evidence="1">1408120.09</strain>
    </source>
</reference>
<dbReference type="AlphaFoldDB" id="A0A5D2T738"/>
<accession>A0A5D2T738</accession>
<dbReference type="EMBL" id="CM017658">
    <property type="protein sequence ID" value="TYI60303.1"/>
    <property type="molecule type" value="Genomic_DNA"/>
</dbReference>
<organism evidence="1 2">
    <name type="scientific">Gossypium mustelinum</name>
    <name type="common">Cotton</name>
    <name type="synonym">Gossypium caicoense</name>
    <dbReference type="NCBI Taxonomy" id="34275"/>
    <lineage>
        <taxon>Eukaryota</taxon>
        <taxon>Viridiplantae</taxon>
        <taxon>Streptophyta</taxon>
        <taxon>Embryophyta</taxon>
        <taxon>Tracheophyta</taxon>
        <taxon>Spermatophyta</taxon>
        <taxon>Magnoliopsida</taxon>
        <taxon>eudicotyledons</taxon>
        <taxon>Gunneridae</taxon>
        <taxon>Pentapetalae</taxon>
        <taxon>rosids</taxon>
        <taxon>malvids</taxon>
        <taxon>Malvales</taxon>
        <taxon>Malvaceae</taxon>
        <taxon>Malvoideae</taxon>
        <taxon>Gossypium</taxon>
    </lineage>
</organism>
<evidence type="ECO:0000313" key="2">
    <source>
        <dbReference type="Proteomes" id="UP000323597"/>
    </source>
</evidence>
<evidence type="ECO:0000313" key="1">
    <source>
        <dbReference type="EMBL" id="TYI60303.1"/>
    </source>
</evidence>
<name>A0A5D2T738_GOSMU</name>
<sequence length="69" mass="7760">MPFQVFAPQPPFLCRSPNSEQITTNEGAQRRCVLEETCAAYARRAERGQLLRRVWGATADCCDVGCARR</sequence>